<feature type="compositionally biased region" description="Basic and acidic residues" evidence="1">
    <location>
        <begin position="163"/>
        <end position="172"/>
    </location>
</feature>
<evidence type="ECO:0000313" key="4">
    <source>
        <dbReference type="Proteomes" id="UP001500620"/>
    </source>
</evidence>
<gene>
    <name evidence="3" type="ORF">GCM10022255_068750</name>
</gene>
<dbReference type="Pfam" id="PF03007">
    <property type="entry name" value="WS_DGAT_cat"/>
    <property type="match status" value="1"/>
</dbReference>
<keyword evidence="4" id="KW-1185">Reference proteome</keyword>
<comment type="caution">
    <text evidence="3">The sequence shown here is derived from an EMBL/GenBank/DDBJ whole genome shotgun (WGS) entry which is preliminary data.</text>
</comment>
<protein>
    <recommendedName>
        <fullName evidence="2">O-acyltransferase WSD1-like N-terminal domain-containing protein</fullName>
    </recommendedName>
</protein>
<proteinExistence type="predicted"/>
<feature type="region of interest" description="Disordered" evidence="1">
    <location>
        <begin position="163"/>
        <end position="207"/>
    </location>
</feature>
<dbReference type="Proteomes" id="UP001500620">
    <property type="component" value="Unassembled WGS sequence"/>
</dbReference>
<reference evidence="4" key="1">
    <citation type="journal article" date="2019" name="Int. J. Syst. Evol. Microbiol.">
        <title>The Global Catalogue of Microorganisms (GCM) 10K type strain sequencing project: providing services to taxonomists for standard genome sequencing and annotation.</title>
        <authorList>
            <consortium name="The Broad Institute Genomics Platform"/>
            <consortium name="The Broad Institute Genome Sequencing Center for Infectious Disease"/>
            <person name="Wu L."/>
            <person name="Ma J."/>
        </authorList>
    </citation>
    <scope>NUCLEOTIDE SEQUENCE [LARGE SCALE GENOMIC DNA]</scope>
    <source>
        <strain evidence="4">JCM 17441</strain>
    </source>
</reference>
<evidence type="ECO:0000313" key="3">
    <source>
        <dbReference type="EMBL" id="GAA4256340.1"/>
    </source>
</evidence>
<accession>A0ABP8DI33</accession>
<organism evidence="3 4">
    <name type="scientific">Dactylosporangium darangshiense</name>
    <dbReference type="NCBI Taxonomy" id="579108"/>
    <lineage>
        <taxon>Bacteria</taxon>
        <taxon>Bacillati</taxon>
        <taxon>Actinomycetota</taxon>
        <taxon>Actinomycetes</taxon>
        <taxon>Micromonosporales</taxon>
        <taxon>Micromonosporaceae</taxon>
        <taxon>Dactylosporangium</taxon>
    </lineage>
</organism>
<feature type="domain" description="O-acyltransferase WSD1-like N-terminal" evidence="2">
    <location>
        <begin position="9"/>
        <end position="171"/>
    </location>
</feature>
<evidence type="ECO:0000259" key="2">
    <source>
        <dbReference type="Pfam" id="PF03007"/>
    </source>
</evidence>
<dbReference type="EMBL" id="BAABAT010000024">
    <property type="protein sequence ID" value="GAA4256340.1"/>
    <property type="molecule type" value="Genomic_DNA"/>
</dbReference>
<dbReference type="SUPFAM" id="SSF52777">
    <property type="entry name" value="CoA-dependent acyltransferases"/>
    <property type="match status" value="1"/>
</dbReference>
<name>A0ABP8DI33_9ACTN</name>
<dbReference type="InterPro" id="IPR004255">
    <property type="entry name" value="O-acyltransferase_WSD1_N"/>
</dbReference>
<sequence length="207" mass="23011">MLSVDDERLSDLDTAFLRLESPRAPMHLGALAIFQPRERIPPARLVTVLGERVARIPALLQRVRSTWLPPGGAVWTPDTTFELSRHVHTHRLQRGTNAMTVLACELMAEPLDLGRPLWQLHLMTGLSEQRFALLIKLHHALADGLRTVELGLRLFDGFADRSPTRTRQELRSEPASSMAPARLNHGRADRGQARCGSSPGPLPAPRP</sequence>
<dbReference type="Gene3D" id="3.30.559.10">
    <property type="entry name" value="Chloramphenicol acetyltransferase-like domain"/>
    <property type="match status" value="1"/>
</dbReference>
<dbReference type="InterPro" id="IPR023213">
    <property type="entry name" value="CAT-like_dom_sf"/>
</dbReference>
<evidence type="ECO:0000256" key="1">
    <source>
        <dbReference type="SAM" id="MobiDB-lite"/>
    </source>
</evidence>